<evidence type="ECO:0000313" key="2">
    <source>
        <dbReference type="Proteomes" id="UP001431019"/>
    </source>
</evidence>
<comment type="caution">
    <text evidence="1">The sequence shown here is derived from an EMBL/GenBank/DDBJ whole genome shotgun (WGS) entry which is preliminary data.</text>
</comment>
<name>A0ABS8JQW8_9BURK</name>
<gene>
    <name evidence="1" type="ORF">LJ656_06665</name>
</gene>
<evidence type="ECO:0000313" key="1">
    <source>
        <dbReference type="EMBL" id="MCC8392267.1"/>
    </source>
</evidence>
<sequence length="76" mass="8765">MFHHKLENELRHLEKVLPHAGHGPFPHAYWRDRIAALTGVESNALYRSRVARLEELLAAMEKKARSRSAIPRERAA</sequence>
<organism evidence="1 2">
    <name type="scientific">Paraburkholderia sejongensis</name>
    <dbReference type="NCBI Taxonomy" id="2886946"/>
    <lineage>
        <taxon>Bacteria</taxon>
        <taxon>Pseudomonadati</taxon>
        <taxon>Pseudomonadota</taxon>
        <taxon>Betaproteobacteria</taxon>
        <taxon>Burkholderiales</taxon>
        <taxon>Burkholderiaceae</taxon>
        <taxon>Paraburkholderia</taxon>
    </lineage>
</organism>
<dbReference type="Proteomes" id="UP001431019">
    <property type="component" value="Unassembled WGS sequence"/>
</dbReference>
<reference evidence="1 2" key="1">
    <citation type="submission" date="2021-11" db="EMBL/GenBank/DDBJ databases">
        <authorList>
            <person name="Oh E.-T."/>
            <person name="Kim S.-B."/>
        </authorList>
    </citation>
    <scope>NUCLEOTIDE SEQUENCE [LARGE SCALE GENOMIC DNA]</scope>
    <source>
        <strain evidence="1 2">MMS20-SJTR3</strain>
    </source>
</reference>
<dbReference type="EMBL" id="JAJITD010000003">
    <property type="protein sequence ID" value="MCC8392267.1"/>
    <property type="molecule type" value="Genomic_DNA"/>
</dbReference>
<dbReference type="RefSeq" id="WP_230508481.1">
    <property type="nucleotide sequence ID" value="NZ_JAJITD010000003.1"/>
</dbReference>
<keyword evidence="2" id="KW-1185">Reference proteome</keyword>
<accession>A0ABS8JQW8</accession>
<proteinExistence type="predicted"/>
<protein>
    <submittedName>
        <fullName evidence="1">Uncharacterized protein</fullName>
    </submittedName>
</protein>